<proteinExistence type="predicted"/>
<keyword evidence="1" id="KW-0812">Transmembrane</keyword>
<accession>C7DHM0</accession>
<dbReference type="AlphaFoldDB" id="C7DHM0"/>
<gene>
    <name evidence="2" type="ORF">UNLARM2_0563</name>
</gene>
<feature type="transmembrane region" description="Helical" evidence="1">
    <location>
        <begin position="64"/>
        <end position="84"/>
    </location>
</feature>
<feature type="transmembrane region" description="Helical" evidence="1">
    <location>
        <begin position="33"/>
        <end position="58"/>
    </location>
</feature>
<reference evidence="2 3" key="2">
    <citation type="journal article" date="2010" name="Proc. Natl. Acad. Sci. U.S.A.">
        <title>Enigmatic, ultrasmall, uncultivated Archaea.</title>
        <authorList>
            <person name="Baker B.J."/>
            <person name="Comolli L.R."/>
            <person name="Dick G.J."/>
            <person name="Hauser L.J."/>
            <person name="Hyatt D."/>
            <person name="Dill B.D."/>
            <person name="Land M.L."/>
            <person name="Verberkmoes N.C."/>
            <person name="Hettich R.L."/>
            <person name="Banfield J.F."/>
        </authorList>
    </citation>
    <scope>NUCLEOTIDE SEQUENCE [LARGE SCALE GENOMIC DNA]</scope>
    <source>
        <strain evidence="2">ARMAN-2</strain>
    </source>
</reference>
<reference evidence="2 3" key="1">
    <citation type="journal article" date="2009" name="Genome Biol.">
        <title>Community-wide analysis of microbial genome sequence signatures.</title>
        <authorList>
            <person name="Dick G.J."/>
            <person name="Andersson A.F."/>
            <person name="Baker B.J."/>
            <person name="Simmons S.L."/>
            <person name="Thomas B.C."/>
            <person name="Yelton A.P."/>
            <person name="Banfield J.F."/>
        </authorList>
    </citation>
    <scope>NUCLEOTIDE SEQUENCE [LARGE SCALE GENOMIC DNA]</scope>
    <source>
        <strain evidence="2">ARMAN-2</strain>
    </source>
</reference>
<sequence>MVNMEKKVYDMRGNQANIARLLGFYKSAFIHMLFYRLLIFLGIIYGIVLIASVFYAPLILAAKAFTIIIWILFMPQVFAAVKVLSLTRTRGLSFGHLGEEYTFLARKRYKGSTALYTALPYIVLAVWIVGIAFAAIGWNV</sequence>
<dbReference type="EMBL" id="GG697240">
    <property type="protein sequence ID" value="EET90122.1"/>
    <property type="molecule type" value="Genomic_DNA"/>
</dbReference>
<evidence type="ECO:0000313" key="3">
    <source>
        <dbReference type="Proteomes" id="UP000332487"/>
    </source>
</evidence>
<organism evidence="2 3">
    <name type="scientific">Candidatus Micrarchaeum acidiphilum ARMAN-2</name>
    <dbReference type="NCBI Taxonomy" id="425595"/>
    <lineage>
        <taxon>Archaea</taxon>
        <taxon>Candidatus Micrarchaeota</taxon>
        <taxon>Candidatus Micrarchaeia</taxon>
        <taxon>Candidatus Micrarchaeales</taxon>
        <taxon>Candidatus Micrarchaeaceae</taxon>
        <taxon>Candidatus Micrarchaeum</taxon>
    </lineage>
</organism>
<evidence type="ECO:0000313" key="2">
    <source>
        <dbReference type="EMBL" id="EET90122.1"/>
    </source>
</evidence>
<evidence type="ECO:0000256" key="1">
    <source>
        <dbReference type="SAM" id="Phobius"/>
    </source>
</evidence>
<name>C7DHM0_MICA2</name>
<feature type="transmembrane region" description="Helical" evidence="1">
    <location>
        <begin position="114"/>
        <end position="138"/>
    </location>
</feature>
<keyword evidence="1" id="KW-1133">Transmembrane helix</keyword>
<keyword evidence="3" id="KW-1185">Reference proteome</keyword>
<dbReference type="Proteomes" id="UP000332487">
    <property type="component" value="Unassembled WGS sequence"/>
</dbReference>
<protein>
    <submittedName>
        <fullName evidence="2">Uncharacterized protein</fullName>
    </submittedName>
</protein>
<keyword evidence="1" id="KW-0472">Membrane</keyword>